<dbReference type="EMBL" id="DYVF01000013">
    <property type="protein sequence ID" value="HJG30059.1"/>
    <property type="molecule type" value="Genomic_DNA"/>
</dbReference>
<comment type="caution">
    <text evidence="1">The sequence shown here is derived from an EMBL/GenBank/DDBJ whole genome shotgun (WGS) entry which is preliminary data.</text>
</comment>
<dbReference type="AlphaFoldDB" id="A0A921IMK4"/>
<evidence type="ECO:0000313" key="2">
    <source>
        <dbReference type="Proteomes" id="UP000746751"/>
    </source>
</evidence>
<accession>A0A921IMK4</accession>
<organism evidence="1 2">
    <name type="scientific">Collinsella ihumii</name>
    <dbReference type="NCBI Taxonomy" id="1720204"/>
    <lineage>
        <taxon>Bacteria</taxon>
        <taxon>Bacillati</taxon>
        <taxon>Actinomycetota</taxon>
        <taxon>Coriobacteriia</taxon>
        <taxon>Coriobacteriales</taxon>
        <taxon>Coriobacteriaceae</taxon>
        <taxon>Collinsella</taxon>
    </lineage>
</organism>
<evidence type="ECO:0008006" key="3">
    <source>
        <dbReference type="Google" id="ProtNLM"/>
    </source>
</evidence>
<reference evidence="1" key="1">
    <citation type="journal article" date="2021" name="PeerJ">
        <title>Extensive microbial diversity within the chicken gut microbiome revealed by metagenomics and culture.</title>
        <authorList>
            <person name="Gilroy R."/>
            <person name="Ravi A."/>
            <person name="Getino M."/>
            <person name="Pursley I."/>
            <person name="Horton D.L."/>
            <person name="Alikhan N.F."/>
            <person name="Baker D."/>
            <person name="Gharbi K."/>
            <person name="Hall N."/>
            <person name="Watson M."/>
            <person name="Adriaenssens E.M."/>
            <person name="Foster-Nyarko E."/>
            <person name="Jarju S."/>
            <person name="Secka A."/>
            <person name="Antonio M."/>
            <person name="Oren A."/>
            <person name="Chaudhuri R.R."/>
            <person name="La Ragione R."/>
            <person name="Hildebrand F."/>
            <person name="Pallen M.J."/>
        </authorList>
    </citation>
    <scope>NUCLEOTIDE SEQUENCE</scope>
    <source>
        <strain evidence="1">ChiGjej2B2-7701</strain>
    </source>
</reference>
<evidence type="ECO:0000313" key="1">
    <source>
        <dbReference type="EMBL" id="HJG30059.1"/>
    </source>
</evidence>
<name>A0A921IMK4_9ACTN</name>
<protein>
    <recommendedName>
        <fullName evidence="3">Transposase</fullName>
    </recommendedName>
</protein>
<sequence length="124" mass="13971">MARKIRAREVLRLLESGMSRNQIARTQAVSKHSVQAVAEAAAAAGIGRAEAEGMSDAEVYALLFPERVHDGPVYADLDWDRVHRELTRVGVALRRLHAEYRDDARSKVGPFMPLYLVAFNLRKW</sequence>
<dbReference type="Proteomes" id="UP000746751">
    <property type="component" value="Unassembled WGS sequence"/>
</dbReference>
<reference evidence="1" key="2">
    <citation type="submission" date="2021-09" db="EMBL/GenBank/DDBJ databases">
        <authorList>
            <person name="Gilroy R."/>
        </authorList>
    </citation>
    <scope>NUCLEOTIDE SEQUENCE</scope>
    <source>
        <strain evidence="1">ChiGjej2B2-7701</strain>
    </source>
</reference>
<proteinExistence type="predicted"/>
<gene>
    <name evidence="1" type="ORF">K8U80_01545</name>
</gene>